<dbReference type="SUPFAM" id="SSF55785">
    <property type="entry name" value="PYP-like sensor domain (PAS domain)"/>
    <property type="match status" value="1"/>
</dbReference>
<evidence type="ECO:0000256" key="9">
    <source>
        <dbReference type="ARBA" id="ARBA00022840"/>
    </source>
</evidence>
<protein>
    <recommendedName>
        <fullName evidence="3">histidine kinase</fullName>
        <ecNumber evidence="3">2.7.13.3</ecNumber>
    </recommendedName>
</protein>
<comment type="catalytic activity">
    <reaction evidence="1">
        <text>ATP + protein L-histidine = ADP + protein N-phospho-L-histidine.</text>
        <dbReference type="EC" id="2.7.13.3"/>
    </reaction>
</comment>
<dbReference type="Gene3D" id="3.30.565.10">
    <property type="entry name" value="Histidine kinase-like ATPase, C-terminal domain"/>
    <property type="match status" value="1"/>
</dbReference>
<dbReference type="FunFam" id="1.10.287.130:FF:000008">
    <property type="entry name" value="Two-component sensor histidine kinase"/>
    <property type="match status" value="1"/>
</dbReference>
<dbReference type="FunFam" id="3.30.565.10:FF:000023">
    <property type="entry name" value="PAS domain-containing sensor histidine kinase"/>
    <property type="match status" value="1"/>
</dbReference>
<keyword evidence="11" id="KW-0472">Membrane</keyword>
<keyword evidence="7" id="KW-0547">Nucleotide-binding</keyword>
<accession>A1ATS9</accession>
<dbReference type="Gene3D" id="1.10.8.500">
    <property type="entry name" value="HAMP domain in histidine kinase"/>
    <property type="match status" value="1"/>
</dbReference>
<evidence type="ECO:0000256" key="7">
    <source>
        <dbReference type="ARBA" id="ARBA00022741"/>
    </source>
</evidence>
<dbReference type="CDD" id="cd06225">
    <property type="entry name" value="HAMP"/>
    <property type="match status" value="1"/>
</dbReference>
<reference evidence="14 15" key="1">
    <citation type="submission" date="2006-10" db="EMBL/GenBank/DDBJ databases">
        <title>Complete sequence of chromosome of Pelobacter propionicus DSM 2379.</title>
        <authorList>
            <consortium name="US DOE Joint Genome Institute"/>
            <person name="Copeland A."/>
            <person name="Lucas S."/>
            <person name="Lapidus A."/>
            <person name="Barry K."/>
            <person name="Detter J.C."/>
            <person name="Glavina del Rio T."/>
            <person name="Hammon N."/>
            <person name="Israni S."/>
            <person name="Dalin E."/>
            <person name="Tice H."/>
            <person name="Pitluck S."/>
            <person name="Saunders E."/>
            <person name="Brettin T."/>
            <person name="Bruce D."/>
            <person name="Han C."/>
            <person name="Tapia R."/>
            <person name="Schmutz J."/>
            <person name="Larimer F."/>
            <person name="Land M."/>
            <person name="Hauser L."/>
            <person name="Kyrpides N."/>
            <person name="Kim E."/>
            <person name="Lovley D."/>
            <person name="Richardson P."/>
        </authorList>
    </citation>
    <scope>NUCLEOTIDE SEQUENCE [LARGE SCALE GENOMIC DNA]</scope>
    <source>
        <strain evidence="15">DSM 2379 / NBRC 103807 / OttBd1</strain>
    </source>
</reference>
<evidence type="ECO:0000256" key="11">
    <source>
        <dbReference type="ARBA" id="ARBA00023136"/>
    </source>
</evidence>
<dbReference type="SMART" id="SM00304">
    <property type="entry name" value="HAMP"/>
    <property type="match status" value="1"/>
</dbReference>
<dbReference type="InterPro" id="IPR003660">
    <property type="entry name" value="HAMP_dom"/>
</dbReference>
<evidence type="ECO:0000256" key="6">
    <source>
        <dbReference type="ARBA" id="ARBA00022679"/>
    </source>
</evidence>
<dbReference type="EMBL" id="CP000482">
    <property type="protein sequence ID" value="ABL00750.1"/>
    <property type="molecule type" value="Genomic_DNA"/>
</dbReference>
<dbReference type="OrthoDB" id="9813151at2"/>
<dbReference type="Pfam" id="PF00672">
    <property type="entry name" value="HAMP"/>
    <property type="match status" value="1"/>
</dbReference>
<evidence type="ECO:0000259" key="13">
    <source>
        <dbReference type="PROSITE" id="PS50885"/>
    </source>
</evidence>
<dbReference type="CDD" id="cd00130">
    <property type="entry name" value="PAS"/>
    <property type="match status" value="1"/>
</dbReference>
<keyword evidence="6 14" id="KW-0808">Transferase</keyword>
<dbReference type="InterPro" id="IPR004358">
    <property type="entry name" value="Sig_transdc_His_kin-like_C"/>
</dbReference>
<dbReference type="EC" id="2.7.13.3" evidence="3"/>
<dbReference type="GO" id="GO:0000155">
    <property type="term" value="F:phosphorelay sensor kinase activity"/>
    <property type="evidence" value="ECO:0007669"/>
    <property type="project" value="InterPro"/>
</dbReference>
<dbReference type="PROSITE" id="PS50885">
    <property type="entry name" value="HAMP"/>
    <property type="match status" value="1"/>
</dbReference>
<evidence type="ECO:0000256" key="8">
    <source>
        <dbReference type="ARBA" id="ARBA00022777"/>
    </source>
</evidence>
<dbReference type="SMART" id="SM00387">
    <property type="entry name" value="HATPase_c"/>
    <property type="match status" value="1"/>
</dbReference>
<gene>
    <name evidence="14" type="ordered locus">Ppro_3156</name>
</gene>
<dbReference type="PANTHER" id="PTHR45453">
    <property type="entry name" value="PHOSPHATE REGULON SENSOR PROTEIN PHOR"/>
    <property type="match status" value="1"/>
</dbReference>
<evidence type="ECO:0000256" key="5">
    <source>
        <dbReference type="ARBA" id="ARBA00022553"/>
    </source>
</evidence>
<dbReference type="GO" id="GO:0005886">
    <property type="term" value="C:plasma membrane"/>
    <property type="evidence" value="ECO:0007669"/>
    <property type="project" value="UniProtKB-SubCell"/>
</dbReference>
<evidence type="ECO:0000256" key="2">
    <source>
        <dbReference type="ARBA" id="ARBA00004236"/>
    </source>
</evidence>
<dbReference type="Pfam" id="PF02518">
    <property type="entry name" value="HATPase_c"/>
    <property type="match status" value="1"/>
</dbReference>
<dbReference type="InterPro" id="IPR035965">
    <property type="entry name" value="PAS-like_dom_sf"/>
</dbReference>
<dbReference type="Gene3D" id="3.30.450.20">
    <property type="entry name" value="PAS domain"/>
    <property type="match status" value="1"/>
</dbReference>
<keyword evidence="4" id="KW-1003">Cell membrane</keyword>
<keyword evidence="10" id="KW-0902">Two-component regulatory system</keyword>
<organism evidence="14 15">
    <name type="scientific">Pelobacter propionicus (strain DSM 2379 / NBRC 103807 / OttBd1)</name>
    <dbReference type="NCBI Taxonomy" id="338966"/>
    <lineage>
        <taxon>Bacteria</taxon>
        <taxon>Pseudomonadati</taxon>
        <taxon>Thermodesulfobacteriota</taxon>
        <taxon>Desulfuromonadia</taxon>
        <taxon>Desulfuromonadales</taxon>
        <taxon>Desulfuromonadaceae</taxon>
        <taxon>Pelobacter</taxon>
    </lineage>
</organism>
<evidence type="ECO:0000259" key="12">
    <source>
        <dbReference type="PROSITE" id="PS50109"/>
    </source>
</evidence>
<dbReference type="InterPro" id="IPR050351">
    <property type="entry name" value="BphY/WalK/GraS-like"/>
</dbReference>
<keyword evidence="9" id="KW-0067">ATP-binding</keyword>
<dbReference type="InterPro" id="IPR013767">
    <property type="entry name" value="PAS_fold"/>
</dbReference>
<dbReference type="STRING" id="338966.Ppro_3156"/>
<dbReference type="InterPro" id="IPR036097">
    <property type="entry name" value="HisK_dim/P_sf"/>
</dbReference>
<dbReference type="InterPro" id="IPR031967">
    <property type="entry name" value="PhoR_single_Cache-like_dom"/>
</dbReference>
<evidence type="ECO:0000256" key="1">
    <source>
        <dbReference type="ARBA" id="ARBA00000085"/>
    </source>
</evidence>
<dbReference type="InterPro" id="IPR005467">
    <property type="entry name" value="His_kinase_dom"/>
</dbReference>
<dbReference type="InterPro" id="IPR000014">
    <property type="entry name" value="PAS"/>
</dbReference>
<dbReference type="SUPFAM" id="SSF47384">
    <property type="entry name" value="Homodimeric domain of signal transducing histidine kinase"/>
    <property type="match status" value="1"/>
</dbReference>
<dbReference type="CDD" id="cd00082">
    <property type="entry name" value="HisKA"/>
    <property type="match status" value="1"/>
</dbReference>
<dbReference type="GO" id="GO:0006355">
    <property type="term" value="P:regulation of DNA-templated transcription"/>
    <property type="evidence" value="ECO:0007669"/>
    <property type="project" value="InterPro"/>
</dbReference>
<dbReference type="Gene3D" id="1.10.287.130">
    <property type="match status" value="1"/>
</dbReference>
<dbReference type="InterPro" id="IPR003594">
    <property type="entry name" value="HATPase_dom"/>
</dbReference>
<dbReference type="GO" id="GO:0016036">
    <property type="term" value="P:cellular response to phosphate starvation"/>
    <property type="evidence" value="ECO:0007669"/>
    <property type="project" value="TreeGrafter"/>
</dbReference>
<evidence type="ECO:0000313" key="14">
    <source>
        <dbReference type="EMBL" id="ABL00750.1"/>
    </source>
</evidence>
<feature type="domain" description="HAMP" evidence="13">
    <location>
        <begin position="187"/>
        <end position="239"/>
    </location>
</feature>
<dbReference type="CDD" id="cd16922">
    <property type="entry name" value="HATPase_EvgS-ArcB-TorS-like"/>
    <property type="match status" value="1"/>
</dbReference>
<dbReference type="InterPro" id="IPR036890">
    <property type="entry name" value="HATPase_C_sf"/>
</dbReference>
<dbReference type="SMART" id="SM00388">
    <property type="entry name" value="HisKA"/>
    <property type="match status" value="1"/>
</dbReference>
<name>A1ATS9_PELPD</name>
<dbReference type="InterPro" id="IPR003661">
    <property type="entry name" value="HisK_dim/P_dom"/>
</dbReference>
<dbReference type="SUPFAM" id="SSF158472">
    <property type="entry name" value="HAMP domain-like"/>
    <property type="match status" value="1"/>
</dbReference>
<dbReference type="Pfam" id="PF00989">
    <property type="entry name" value="PAS"/>
    <property type="match status" value="1"/>
</dbReference>
<keyword evidence="15" id="KW-1185">Reference proteome</keyword>
<dbReference type="SUPFAM" id="SSF55874">
    <property type="entry name" value="ATPase domain of HSP90 chaperone/DNA topoisomerase II/histidine kinase"/>
    <property type="match status" value="1"/>
</dbReference>
<dbReference type="GO" id="GO:0005524">
    <property type="term" value="F:ATP binding"/>
    <property type="evidence" value="ECO:0007669"/>
    <property type="project" value="UniProtKB-KW"/>
</dbReference>
<dbReference type="PANTHER" id="PTHR45453:SF1">
    <property type="entry name" value="PHOSPHATE REGULON SENSOR PROTEIN PHOR"/>
    <property type="match status" value="1"/>
</dbReference>
<dbReference type="AlphaFoldDB" id="A1ATS9"/>
<proteinExistence type="predicted"/>
<dbReference type="HOGENOM" id="CLU_000445_89_6_7"/>
<dbReference type="Pfam" id="PF00512">
    <property type="entry name" value="HisKA"/>
    <property type="match status" value="1"/>
</dbReference>
<sequence length="587" mass="64592">MTFRWKLMLSYLLLILLLSGSYYLSFDHSAQSYFLDESRENLISQTRLAKLLAEQERDTMPPQQLAERIGSAIKARVTLIDRSGLVRGDSDVSKVELSHLENHLKRPEVVQAMQGGIGSSLRYSETLKTDMLYTALGYESNGHYGFIRLSLPLERLSSATAALHRMTAGSVGMALLAALAFSLLLSRVTSRPLREMAEVAARIGRDGEYSRIPVASQDEIGALASVLNDMAERIDAQMHGLDAEKTRLDAILRGMGEGVMVASADGAITLVNPAFRKMFAMTDGVEGKKLIEVCRNPDLQAAFHDLARCGGELSREIRIQPGDVTLLTHWVPLAMDGAGQGVVAVFHDITDMKHVEEMRRDFVANVSHELRTPVSVIKGYAETLMQNDMLVSEPEHATRFVEIIRRHAERLTTLINDILTLSCLEARNSALELNAMDVGTTIAKSCALLAPRAAEKKICLHNEVGNNLPRTLVDQGRLEQVLVNLIDNAVKYTPEGGTIRLFAEQGETFLRISVQDSGIGIPPRDLPRIFERFYRVDEGRSREQGGTGLGLAIAKHIVQLHGGELTVTSTPGKGSTFSFTLRMATNS</sequence>
<dbReference type="Pfam" id="PF16736">
    <property type="entry name" value="sCache_like"/>
    <property type="match status" value="1"/>
</dbReference>
<dbReference type="KEGG" id="ppd:Ppro_3156"/>
<dbReference type="Proteomes" id="UP000006732">
    <property type="component" value="Chromosome"/>
</dbReference>
<keyword evidence="5" id="KW-0597">Phosphoprotein</keyword>
<dbReference type="SMART" id="SM00091">
    <property type="entry name" value="PAS"/>
    <property type="match status" value="1"/>
</dbReference>
<evidence type="ECO:0000256" key="10">
    <source>
        <dbReference type="ARBA" id="ARBA00023012"/>
    </source>
</evidence>
<feature type="domain" description="Histidine kinase" evidence="12">
    <location>
        <begin position="365"/>
        <end position="585"/>
    </location>
</feature>
<dbReference type="RefSeq" id="WP_011736981.1">
    <property type="nucleotide sequence ID" value="NC_008609.1"/>
</dbReference>
<dbReference type="PROSITE" id="PS50109">
    <property type="entry name" value="HIS_KIN"/>
    <property type="match status" value="1"/>
</dbReference>
<evidence type="ECO:0000256" key="4">
    <source>
        <dbReference type="ARBA" id="ARBA00022475"/>
    </source>
</evidence>
<dbReference type="PRINTS" id="PR00344">
    <property type="entry name" value="BCTRLSENSOR"/>
</dbReference>
<evidence type="ECO:0000256" key="3">
    <source>
        <dbReference type="ARBA" id="ARBA00012438"/>
    </source>
</evidence>
<dbReference type="GO" id="GO:0004721">
    <property type="term" value="F:phosphoprotein phosphatase activity"/>
    <property type="evidence" value="ECO:0007669"/>
    <property type="project" value="TreeGrafter"/>
</dbReference>
<dbReference type="eggNOG" id="COG5002">
    <property type="taxonomic scope" value="Bacteria"/>
</dbReference>
<dbReference type="NCBIfam" id="TIGR00229">
    <property type="entry name" value="sensory_box"/>
    <property type="match status" value="1"/>
</dbReference>
<evidence type="ECO:0000313" key="15">
    <source>
        <dbReference type="Proteomes" id="UP000006732"/>
    </source>
</evidence>
<keyword evidence="8 14" id="KW-0418">Kinase</keyword>
<comment type="subcellular location">
    <subcellularLocation>
        <location evidence="2">Cell membrane</location>
    </subcellularLocation>
</comment>